<reference evidence="2" key="1">
    <citation type="submission" date="2014-06" db="EMBL/GenBank/DDBJ databases">
        <authorList>
            <person name="Le Roux Frederique"/>
        </authorList>
    </citation>
    <scope>NUCLEOTIDE SEQUENCE [LARGE SCALE GENOMIC DNA]</scope>
    <source>
        <strain evidence="2">J5-5</strain>
    </source>
</reference>
<dbReference type="Proteomes" id="UP000049495">
    <property type="component" value="Unassembled WGS sequence"/>
</dbReference>
<dbReference type="EMBL" id="CCJV01000132">
    <property type="protein sequence ID" value="CDT53990.1"/>
    <property type="molecule type" value="Genomic_DNA"/>
</dbReference>
<gene>
    <name evidence="1" type="ORF">VCR5J5_690009</name>
</gene>
<dbReference type="AlphaFoldDB" id="A0A822N612"/>
<sequence length="54" mass="6005">MFNERPIVQNQIGLIAFLAGGLSREYFLEGIFGCLQGDHEDESIGSGRRVGCFR</sequence>
<accession>A0A822N612</accession>
<protein>
    <submittedName>
        <fullName evidence="1">Uncharacterized protein</fullName>
    </submittedName>
</protein>
<evidence type="ECO:0000313" key="2">
    <source>
        <dbReference type="Proteomes" id="UP000049495"/>
    </source>
</evidence>
<evidence type="ECO:0000313" key="1">
    <source>
        <dbReference type="EMBL" id="CDT53990.1"/>
    </source>
</evidence>
<comment type="caution">
    <text evidence="1">The sequence shown here is derived from an EMBL/GenBank/DDBJ whole genome shotgun (WGS) entry which is preliminary data.</text>
</comment>
<name>A0A822N612_9VIBR</name>
<organism evidence="1 2">
    <name type="scientific">Vibrio crassostreae</name>
    <dbReference type="NCBI Taxonomy" id="246167"/>
    <lineage>
        <taxon>Bacteria</taxon>
        <taxon>Pseudomonadati</taxon>
        <taxon>Pseudomonadota</taxon>
        <taxon>Gammaproteobacteria</taxon>
        <taxon>Vibrionales</taxon>
        <taxon>Vibrionaceae</taxon>
        <taxon>Vibrio</taxon>
    </lineage>
</organism>
<proteinExistence type="predicted"/>